<evidence type="ECO:0000256" key="1">
    <source>
        <dbReference type="ARBA" id="ARBA00008954"/>
    </source>
</evidence>
<reference evidence="6" key="1">
    <citation type="submission" date="2018-05" db="EMBL/GenBank/DDBJ databases">
        <authorList>
            <person name="Lanie J.A."/>
            <person name="Ng W.-L."/>
            <person name="Kazmierczak K.M."/>
            <person name="Andrzejewski T.M."/>
            <person name="Davidsen T.M."/>
            <person name="Wayne K.J."/>
            <person name="Tettelin H."/>
            <person name="Glass J.I."/>
            <person name="Rusch D."/>
            <person name="Podicherti R."/>
            <person name="Tsui H.-C.T."/>
            <person name="Winkler M.E."/>
        </authorList>
    </citation>
    <scope>NUCLEOTIDE SEQUENCE</scope>
</reference>
<evidence type="ECO:0000256" key="5">
    <source>
        <dbReference type="SAM" id="Phobius"/>
    </source>
</evidence>
<accession>A0A382NTY5</accession>
<evidence type="ECO:0000256" key="3">
    <source>
        <dbReference type="ARBA" id="ARBA00022679"/>
    </source>
</evidence>
<evidence type="ECO:0000256" key="4">
    <source>
        <dbReference type="ARBA" id="ARBA00022898"/>
    </source>
</evidence>
<dbReference type="Pfam" id="PF00202">
    <property type="entry name" value="Aminotran_3"/>
    <property type="match status" value="1"/>
</dbReference>
<dbReference type="AlphaFoldDB" id="A0A382NTY5"/>
<evidence type="ECO:0000313" key="6">
    <source>
        <dbReference type="EMBL" id="SVC63968.1"/>
    </source>
</evidence>
<dbReference type="Gene3D" id="3.90.1150.10">
    <property type="entry name" value="Aspartate Aminotransferase, domain 1"/>
    <property type="match status" value="1"/>
</dbReference>
<keyword evidence="2" id="KW-0032">Aminotransferase</keyword>
<dbReference type="PROSITE" id="PS00600">
    <property type="entry name" value="AA_TRANSFER_CLASS_3"/>
    <property type="match status" value="1"/>
</dbReference>
<dbReference type="PANTHER" id="PTHR43094:SF1">
    <property type="entry name" value="AMINOTRANSFERASE CLASS-III"/>
    <property type="match status" value="1"/>
</dbReference>
<keyword evidence="4" id="KW-0663">Pyridoxal phosphate</keyword>
<evidence type="ECO:0008006" key="7">
    <source>
        <dbReference type="Google" id="ProtNLM"/>
    </source>
</evidence>
<proteinExistence type="inferred from homology"/>
<organism evidence="6">
    <name type="scientific">marine metagenome</name>
    <dbReference type="NCBI Taxonomy" id="408172"/>
    <lineage>
        <taxon>unclassified sequences</taxon>
        <taxon>metagenomes</taxon>
        <taxon>ecological metagenomes</taxon>
    </lineage>
</organism>
<dbReference type="GO" id="GO:0030170">
    <property type="term" value="F:pyridoxal phosphate binding"/>
    <property type="evidence" value="ECO:0007669"/>
    <property type="project" value="InterPro"/>
</dbReference>
<keyword evidence="5" id="KW-0472">Membrane</keyword>
<dbReference type="InterPro" id="IPR015422">
    <property type="entry name" value="PyrdxlP-dep_Trfase_small"/>
</dbReference>
<feature type="non-terminal residue" evidence="6">
    <location>
        <position position="363"/>
    </location>
</feature>
<dbReference type="PANTHER" id="PTHR43094">
    <property type="entry name" value="AMINOTRANSFERASE"/>
    <property type="match status" value="1"/>
</dbReference>
<name>A0A382NTY5_9ZZZZ</name>
<sequence>AAAQMRQMGFVSGYAGSSNPRAIELSERLAHLTYPSINHFYLTSGGGESTDSNIKLARYYWKLKGKPDKTKVISRIWGYHGVTLAAMCATGIPAYWPMFEPRIPGFSHIPSPYPYLYEAPEGAKSQGIAAADELEKQILEEGPDTVAMFIAEPVQGAGGVIVPQEDYFKRIREICDQYEVLLVADEVITGFGRTGKMFGLEHWGIEPDLMQFAKAITSGYFPLGGIGISDEIASVMNDSGSPWMHAYTYSSHPVGCAVALAMMDIIENEDFVGQAQTKGKHLLVKLKEALADHPHVGEVRGLGMMCGVELVKDKATKEMFDASDGIGAKVHAETVKRGMFSRVRGDCYCVAPPIVTSESTIDD</sequence>
<dbReference type="FunFam" id="3.40.640.10:FF:000014">
    <property type="entry name" value="Adenosylmethionine-8-amino-7-oxononanoate aminotransferase, probable"/>
    <property type="match status" value="1"/>
</dbReference>
<dbReference type="InterPro" id="IPR015424">
    <property type="entry name" value="PyrdxlP-dep_Trfase"/>
</dbReference>
<dbReference type="SUPFAM" id="SSF53383">
    <property type="entry name" value="PLP-dependent transferases"/>
    <property type="match status" value="1"/>
</dbReference>
<dbReference type="GO" id="GO:0008483">
    <property type="term" value="F:transaminase activity"/>
    <property type="evidence" value="ECO:0007669"/>
    <property type="project" value="UniProtKB-KW"/>
</dbReference>
<keyword evidence="5" id="KW-1133">Transmembrane helix</keyword>
<dbReference type="EMBL" id="UINC01102385">
    <property type="protein sequence ID" value="SVC63968.1"/>
    <property type="molecule type" value="Genomic_DNA"/>
</dbReference>
<protein>
    <recommendedName>
        <fullName evidence="7">Aspartate aminotransferase family protein</fullName>
    </recommendedName>
</protein>
<gene>
    <name evidence="6" type="ORF">METZ01_LOCUS316822</name>
</gene>
<comment type="similarity">
    <text evidence="1">Belongs to the class-III pyridoxal-phosphate-dependent aminotransferase family.</text>
</comment>
<evidence type="ECO:0000256" key="2">
    <source>
        <dbReference type="ARBA" id="ARBA00022576"/>
    </source>
</evidence>
<keyword evidence="5" id="KW-0812">Transmembrane</keyword>
<keyword evidence="3" id="KW-0808">Transferase</keyword>
<feature type="transmembrane region" description="Helical" evidence="5">
    <location>
        <begin position="76"/>
        <end position="96"/>
    </location>
</feature>
<dbReference type="CDD" id="cd00610">
    <property type="entry name" value="OAT_like"/>
    <property type="match status" value="1"/>
</dbReference>
<dbReference type="InterPro" id="IPR005814">
    <property type="entry name" value="Aminotrans_3"/>
</dbReference>
<dbReference type="InterPro" id="IPR015421">
    <property type="entry name" value="PyrdxlP-dep_Trfase_major"/>
</dbReference>
<dbReference type="InterPro" id="IPR049704">
    <property type="entry name" value="Aminotrans_3_PPA_site"/>
</dbReference>
<dbReference type="Gene3D" id="3.40.640.10">
    <property type="entry name" value="Type I PLP-dependent aspartate aminotransferase-like (Major domain)"/>
    <property type="match status" value="1"/>
</dbReference>
<feature type="non-terminal residue" evidence="6">
    <location>
        <position position="1"/>
    </location>
</feature>